<dbReference type="PANTHER" id="PTHR48207:SF3">
    <property type="entry name" value="SUCCINATE--HYDROXYMETHYLGLUTARATE COA-TRANSFERASE"/>
    <property type="match status" value="1"/>
</dbReference>
<dbReference type="GO" id="GO:0008410">
    <property type="term" value="F:CoA-transferase activity"/>
    <property type="evidence" value="ECO:0007669"/>
    <property type="project" value="TreeGrafter"/>
</dbReference>
<comment type="caution">
    <text evidence="2">The sequence shown here is derived from an EMBL/GenBank/DDBJ whole genome shotgun (WGS) entry which is preliminary data.</text>
</comment>
<keyword evidence="1 2" id="KW-0808">Transferase</keyword>
<dbReference type="Gene3D" id="3.40.50.10540">
    <property type="entry name" value="Crotonobetainyl-coa:carnitine coa-transferase, domain 1"/>
    <property type="match status" value="1"/>
</dbReference>
<accession>A0A1S9ZI15</accession>
<evidence type="ECO:0000313" key="2">
    <source>
        <dbReference type="EMBL" id="OOR83182.1"/>
    </source>
</evidence>
<dbReference type="PANTHER" id="PTHR48207">
    <property type="entry name" value="SUCCINATE--HYDROXYMETHYLGLUTARATE COA-TRANSFERASE"/>
    <property type="match status" value="1"/>
</dbReference>
<proteinExistence type="predicted"/>
<dbReference type="Gene3D" id="3.30.1540.10">
    <property type="entry name" value="formyl-coa transferase, domain 3"/>
    <property type="match status" value="1"/>
</dbReference>
<dbReference type="InterPro" id="IPR044855">
    <property type="entry name" value="CoA-Trfase_III_dom3_sf"/>
</dbReference>
<dbReference type="AlphaFoldDB" id="A0A1S9ZI15"/>
<dbReference type="EMBL" id="MUXT01000008">
    <property type="protein sequence ID" value="OOR83182.1"/>
    <property type="molecule type" value="Genomic_DNA"/>
</dbReference>
<dbReference type="Pfam" id="PF02515">
    <property type="entry name" value="CoA_transf_3"/>
    <property type="match status" value="1"/>
</dbReference>
<reference evidence="2 3" key="1">
    <citation type="submission" date="2017-02" db="EMBL/GenBank/DDBJ databases">
        <title>Draft genome sequence of Moraxella canis CCUG 8415A type strain.</title>
        <authorList>
            <person name="Engstrom-Jakobsson H."/>
            <person name="Salva-Serra F."/>
            <person name="Thorell K."/>
            <person name="Gonzales-Siles L."/>
            <person name="Karlsson R."/>
            <person name="Boulund F."/>
            <person name="Engstrand L."/>
            <person name="Moore E."/>
        </authorList>
    </citation>
    <scope>NUCLEOTIDE SEQUENCE [LARGE SCALE GENOMIC DNA]</scope>
    <source>
        <strain evidence="2 3">CCUG 8415A</strain>
    </source>
</reference>
<dbReference type="InterPro" id="IPR050483">
    <property type="entry name" value="CoA-transferase_III_domain"/>
</dbReference>
<gene>
    <name evidence="2" type="ORF">B0180_06300</name>
</gene>
<sequence>MMMDNVSDLGLSPQALQGIKVIDLSRVLAAPSATQILADFGAQVIKIERPKVGDETRHWNPPNFEDDNGNMTSAYFATVNRNKQSLTLDISHPDGQAVIRKLVKDADVLVENFKVGNLAKYGLDYDSLKAINPRLIYASLTGFGQTGVDAHKAGYDYIIQGISGLMSITGEADGAPQKVGVAVVDLFSGLQLTVGILTALYARQQTGRGQWVDVALFDSALAMLANVGMNHLATNATPPRLGNAHASIVPYQVFAALDGHFIIACGNDGQFERLCQALGQVWHTDERYATNPKRVINRELLIPAMQAVFVSQTRAYWLDLLDDAGVPCGSINTIDEALGTPQARHRGMVHQFAGSPVKVLGNPIKLSDTPVQYRTAPPLLGADTAQVLAKYLDDQSIETLKQNGVI</sequence>
<dbReference type="Proteomes" id="UP000190322">
    <property type="component" value="Unassembled WGS sequence"/>
</dbReference>
<organism evidence="2 3">
    <name type="scientific">Moraxella canis</name>
    <dbReference type="NCBI Taxonomy" id="90239"/>
    <lineage>
        <taxon>Bacteria</taxon>
        <taxon>Pseudomonadati</taxon>
        <taxon>Pseudomonadota</taxon>
        <taxon>Gammaproteobacteria</taxon>
        <taxon>Moraxellales</taxon>
        <taxon>Moraxellaceae</taxon>
        <taxon>Moraxella</taxon>
    </lineage>
</organism>
<dbReference type="InterPro" id="IPR023606">
    <property type="entry name" value="CoA-Trfase_III_dom_1_sf"/>
</dbReference>
<evidence type="ECO:0000256" key="1">
    <source>
        <dbReference type="ARBA" id="ARBA00022679"/>
    </source>
</evidence>
<dbReference type="InterPro" id="IPR003673">
    <property type="entry name" value="CoA-Trfase_fam_III"/>
</dbReference>
<evidence type="ECO:0000313" key="3">
    <source>
        <dbReference type="Proteomes" id="UP000190322"/>
    </source>
</evidence>
<protein>
    <submittedName>
        <fullName evidence="2">CoA transferase</fullName>
    </submittedName>
</protein>
<dbReference type="SUPFAM" id="SSF89796">
    <property type="entry name" value="CoA-transferase family III (CaiB/BaiF)"/>
    <property type="match status" value="1"/>
</dbReference>
<name>A0A1S9ZI15_9GAMM</name>